<organism evidence="3">
    <name type="scientific">Haptolina ericina</name>
    <dbReference type="NCBI Taxonomy" id="156174"/>
    <lineage>
        <taxon>Eukaryota</taxon>
        <taxon>Haptista</taxon>
        <taxon>Haptophyta</taxon>
        <taxon>Prymnesiophyceae</taxon>
        <taxon>Prymnesiales</taxon>
        <taxon>Prymnesiaceae</taxon>
        <taxon>Haptolina</taxon>
    </lineage>
</organism>
<dbReference type="InterPro" id="IPR018247">
    <property type="entry name" value="EF_Hand_1_Ca_BS"/>
</dbReference>
<evidence type="ECO:0008006" key="4">
    <source>
        <dbReference type="Google" id="ProtNLM"/>
    </source>
</evidence>
<keyword evidence="2" id="KW-0472">Membrane</keyword>
<feature type="region of interest" description="Disordered" evidence="1">
    <location>
        <begin position="161"/>
        <end position="187"/>
    </location>
</feature>
<gene>
    <name evidence="3" type="ORF">HERI1096_LOCUS38776</name>
</gene>
<evidence type="ECO:0000256" key="2">
    <source>
        <dbReference type="SAM" id="Phobius"/>
    </source>
</evidence>
<evidence type="ECO:0000313" key="3">
    <source>
        <dbReference type="EMBL" id="CAE0151119.1"/>
    </source>
</evidence>
<reference evidence="3" key="1">
    <citation type="submission" date="2021-01" db="EMBL/GenBank/DDBJ databases">
        <authorList>
            <person name="Corre E."/>
            <person name="Pelletier E."/>
            <person name="Niang G."/>
            <person name="Scheremetjew M."/>
            <person name="Finn R."/>
            <person name="Kale V."/>
            <person name="Holt S."/>
            <person name="Cochrane G."/>
            <person name="Meng A."/>
            <person name="Brown T."/>
            <person name="Cohen L."/>
        </authorList>
    </citation>
    <scope>NUCLEOTIDE SEQUENCE</scope>
    <source>
        <strain evidence="3">CCMP281</strain>
    </source>
</reference>
<dbReference type="EMBL" id="HBHX01070240">
    <property type="protein sequence ID" value="CAE0151119.1"/>
    <property type="molecule type" value="Transcribed_RNA"/>
</dbReference>
<keyword evidence="2" id="KW-0812">Transmembrane</keyword>
<dbReference type="PROSITE" id="PS00018">
    <property type="entry name" value="EF_HAND_1"/>
    <property type="match status" value="1"/>
</dbReference>
<feature type="transmembrane region" description="Helical" evidence="2">
    <location>
        <begin position="100"/>
        <end position="122"/>
    </location>
</feature>
<proteinExistence type="predicted"/>
<dbReference type="AlphaFoldDB" id="A0A7S3FJ79"/>
<accession>A0A7S3FJ79</accession>
<sequence length="187" mass="20704">MDNGECDAAIAHRDFWYATRLFGNVDHCDKGGSPKVALPGVVTLVANSLPVRQDLRGPLSWMLQNKREAGFYEQFVDEAKYNYTSGLCPEPGLAGELESFGIYDLGAPLFMLAFVSMTSLAITRIGRHVQRKTEELKKRIDVDGDGDVTLVEIMQAMATRPKLRRASKTDVPVTADPPESDDRADRL</sequence>
<keyword evidence="2" id="KW-1133">Transmembrane helix</keyword>
<name>A0A7S3FJ79_9EUKA</name>
<evidence type="ECO:0000256" key="1">
    <source>
        <dbReference type="SAM" id="MobiDB-lite"/>
    </source>
</evidence>
<protein>
    <recommendedName>
        <fullName evidence="4">EF-hand domain-containing protein</fullName>
    </recommendedName>
</protein>